<evidence type="ECO:0000313" key="3">
    <source>
        <dbReference type="Proteomes" id="UP001353858"/>
    </source>
</evidence>
<comment type="caution">
    <text evidence="2">The sequence shown here is derived from an EMBL/GenBank/DDBJ whole genome shotgun (WGS) entry which is preliminary data.</text>
</comment>
<dbReference type="EMBL" id="JARPUR010000001">
    <property type="protein sequence ID" value="KAK4884132.1"/>
    <property type="molecule type" value="Genomic_DNA"/>
</dbReference>
<gene>
    <name evidence="2" type="ORF">RN001_000403</name>
</gene>
<reference evidence="3" key="1">
    <citation type="submission" date="2023-01" db="EMBL/GenBank/DDBJ databases">
        <title>Key to firefly adult light organ development and bioluminescence: homeobox transcription factors regulate luciferase expression and transportation to peroxisome.</title>
        <authorList>
            <person name="Fu X."/>
        </authorList>
    </citation>
    <scope>NUCLEOTIDE SEQUENCE [LARGE SCALE GENOMIC DNA]</scope>
</reference>
<dbReference type="InterPro" id="IPR008906">
    <property type="entry name" value="HATC_C_dom"/>
</dbReference>
<proteinExistence type="predicted"/>
<name>A0AAN7SJ53_9COLE</name>
<evidence type="ECO:0000259" key="1">
    <source>
        <dbReference type="Pfam" id="PF05699"/>
    </source>
</evidence>
<keyword evidence="3" id="KW-1185">Reference proteome</keyword>
<dbReference type="Proteomes" id="UP001353858">
    <property type="component" value="Unassembled WGS sequence"/>
</dbReference>
<feature type="domain" description="HAT C-terminal dimerisation" evidence="1">
    <location>
        <begin position="124"/>
        <end position="184"/>
    </location>
</feature>
<dbReference type="GO" id="GO:0046983">
    <property type="term" value="F:protein dimerization activity"/>
    <property type="evidence" value="ECO:0007669"/>
    <property type="project" value="InterPro"/>
</dbReference>
<sequence>MHCATHKLNLVVVKACSLPSLRCEMVEKVINTLEKYRETKLEAIYQGACLIVKSLDIPIQAPRTVNRSTHRSNIDGTDVKKYYRQDKPYLNGFLPFIDFVLGQLRSRFYVREQLRQTAAEAHQEANEFFPNVKILLQLLATIPVFTCNAERCFSSLKHIKTDLRTTMVEDRLNGLAAIYIHRNISRGLQPVEAVEEFITSL</sequence>
<dbReference type="AlphaFoldDB" id="A0AAN7SJ53"/>
<dbReference type="PANTHER" id="PTHR46289">
    <property type="entry name" value="52 KDA REPRESSOR OF THE INHIBITOR OF THE PROTEIN KINASE-LIKE PROTEIN-RELATED"/>
    <property type="match status" value="1"/>
</dbReference>
<accession>A0AAN7SJ53</accession>
<evidence type="ECO:0000313" key="2">
    <source>
        <dbReference type="EMBL" id="KAK4884132.1"/>
    </source>
</evidence>
<dbReference type="PANTHER" id="PTHR46289:SF14">
    <property type="entry name" value="DUF4371 DOMAIN-CONTAINING PROTEIN"/>
    <property type="match status" value="1"/>
</dbReference>
<dbReference type="InterPro" id="IPR052958">
    <property type="entry name" value="IFN-induced_PKR_regulator"/>
</dbReference>
<organism evidence="2 3">
    <name type="scientific">Aquatica leii</name>
    <dbReference type="NCBI Taxonomy" id="1421715"/>
    <lineage>
        <taxon>Eukaryota</taxon>
        <taxon>Metazoa</taxon>
        <taxon>Ecdysozoa</taxon>
        <taxon>Arthropoda</taxon>
        <taxon>Hexapoda</taxon>
        <taxon>Insecta</taxon>
        <taxon>Pterygota</taxon>
        <taxon>Neoptera</taxon>
        <taxon>Endopterygota</taxon>
        <taxon>Coleoptera</taxon>
        <taxon>Polyphaga</taxon>
        <taxon>Elateriformia</taxon>
        <taxon>Elateroidea</taxon>
        <taxon>Lampyridae</taxon>
        <taxon>Luciolinae</taxon>
        <taxon>Aquatica</taxon>
    </lineage>
</organism>
<protein>
    <recommendedName>
        <fullName evidence="1">HAT C-terminal dimerisation domain-containing protein</fullName>
    </recommendedName>
</protein>
<dbReference type="Pfam" id="PF05699">
    <property type="entry name" value="Dimer_Tnp_hAT"/>
    <property type="match status" value="1"/>
</dbReference>